<organism evidence="2 3">
    <name type="scientific">Daphnia pulex</name>
    <name type="common">Water flea</name>
    <dbReference type="NCBI Taxonomy" id="6669"/>
    <lineage>
        <taxon>Eukaryota</taxon>
        <taxon>Metazoa</taxon>
        <taxon>Ecdysozoa</taxon>
        <taxon>Arthropoda</taxon>
        <taxon>Crustacea</taxon>
        <taxon>Branchiopoda</taxon>
        <taxon>Diplostraca</taxon>
        <taxon>Cladocera</taxon>
        <taxon>Anomopoda</taxon>
        <taxon>Daphniidae</taxon>
        <taxon>Daphnia</taxon>
    </lineage>
</organism>
<evidence type="ECO:0000313" key="2">
    <source>
        <dbReference type="EMBL" id="EFX78982.1"/>
    </source>
</evidence>
<keyword evidence="3" id="KW-1185">Reference proteome</keyword>
<accession>E9GN67</accession>
<sequence length="169" mass="18547">MSPGISFWPPPNRNGTQHLKCIRDESSSRGKSFCLANNTRGSLNGFARKKEKKTKTGNVLPAAISRLVLELVDVFDPVLYTYTRGRLFGHVLVAVSLWLLFSALAAFRRRPLDALACWPSGKNKVRCVVVVIVRALCTFTDIDAVTMTTSSRCCLSQVLGAKTARGTSQ</sequence>
<dbReference type="HOGENOM" id="CLU_1580106_0_0_1"/>
<dbReference type="AlphaFoldDB" id="E9GN67"/>
<evidence type="ECO:0000256" key="1">
    <source>
        <dbReference type="SAM" id="Phobius"/>
    </source>
</evidence>
<name>E9GN67_DAPPU</name>
<reference evidence="2 3" key="1">
    <citation type="journal article" date="2011" name="Science">
        <title>The ecoresponsive genome of Daphnia pulex.</title>
        <authorList>
            <person name="Colbourne J.K."/>
            <person name="Pfrender M.E."/>
            <person name="Gilbert D."/>
            <person name="Thomas W.K."/>
            <person name="Tucker A."/>
            <person name="Oakley T.H."/>
            <person name="Tokishita S."/>
            <person name="Aerts A."/>
            <person name="Arnold G.J."/>
            <person name="Basu M.K."/>
            <person name="Bauer D.J."/>
            <person name="Caceres C.E."/>
            <person name="Carmel L."/>
            <person name="Casola C."/>
            <person name="Choi J.H."/>
            <person name="Detter J.C."/>
            <person name="Dong Q."/>
            <person name="Dusheyko S."/>
            <person name="Eads B.D."/>
            <person name="Frohlich T."/>
            <person name="Geiler-Samerotte K.A."/>
            <person name="Gerlach D."/>
            <person name="Hatcher P."/>
            <person name="Jogdeo S."/>
            <person name="Krijgsveld J."/>
            <person name="Kriventseva E.V."/>
            <person name="Kultz D."/>
            <person name="Laforsch C."/>
            <person name="Lindquist E."/>
            <person name="Lopez J."/>
            <person name="Manak J.R."/>
            <person name="Muller J."/>
            <person name="Pangilinan J."/>
            <person name="Patwardhan R.P."/>
            <person name="Pitluck S."/>
            <person name="Pritham E.J."/>
            <person name="Rechtsteiner A."/>
            <person name="Rho M."/>
            <person name="Rogozin I.B."/>
            <person name="Sakarya O."/>
            <person name="Salamov A."/>
            <person name="Schaack S."/>
            <person name="Shapiro H."/>
            <person name="Shiga Y."/>
            <person name="Skalitzky C."/>
            <person name="Smith Z."/>
            <person name="Souvorov A."/>
            <person name="Sung W."/>
            <person name="Tang Z."/>
            <person name="Tsuchiya D."/>
            <person name="Tu H."/>
            <person name="Vos H."/>
            <person name="Wang M."/>
            <person name="Wolf Y.I."/>
            <person name="Yamagata H."/>
            <person name="Yamada T."/>
            <person name="Ye Y."/>
            <person name="Shaw J.R."/>
            <person name="Andrews J."/>
            <person name="Crease T.J."/>
            <person name="Tang H."/>
            <person name="Lucas S.M."/>
            <person name="Robertson H.M."/>
            <person name="Bork P."/>
            <person name="Koonin E.V."/>
            <person name="Zdobnov E.M."/>
            <person name="Grigoriev I.V."/>
            <person name="Lynch M."/>
            <person name="Boore J.L."/>
        </authorList>
    </citation>
    <scope>NUCLEOTIDE SEQUENCE [LARGE SCALE GENOMIC DNA]</scope>
</reference>
<feature type="transmembrane region" description="Helical" evidence="1">
    <location>
        <begin position="87"/>
        <end position="107"/>
    </location>
</feature>
<evidence type="ECO:0000313" key="3">
    <source>
        <dbReference type="Proteomes" id="UP000000305"/>
    </source>
</evidence>
<proteinExistence type="predicted"/>
<dbReference type="Proteomes" id="UP000000305">
    <property type="component" value="Unassembled WGS sequence"/>
</dbReference>
<dbReference type="InParanoid" id="E9GN67"/>
<gene>
    <name evidence="2" type="ORF">DAPPUDRAFT_104734</name>
</gene>
<dbReference type="KEGG" id="dpx:DAPPUDRAFT_104734"/>
<keyword evidence="1" id="KW-1133">Transmembrane helix</keyword>
<dbReference type="EMBL" id="GL732554">
    <property type="protein sequence ID" value="EFX78982.1"/>
    <property type="molecule type" value="Genomic_DNA"/>
</dbReference>
<keyword evidence="1" id="KW-0472">Membrane</keyword>
<protein>
    <submittedName>
        <fullName evidence="2">Uncharacterized protein</fullName>
    </submittedName>
</protein>
<keyword evidence="1" id="KW-0812">Transmembrane</keyword>